<dbReference type="GO" id="GO:0000287">
    <property type="term" value="F:magnesium ion binding"/>
    <property type="evidence" value="ECO:0007669"/>
    <property type="project" value="InterPro"/>
</dbReference>
<evidence type="ECO:0000313" key="11">
    <source>
        <dbReference type="EMBL" id="PMD31995.1"/>
    </source>
</evidence>
<dbReference type="AlphaFoldDB" id="A0A2J6R0F3"/>
<feature type="domain" description="Alpha-D-phosphohexomutase alpha/beta/alpha" evidence="9">
    <location>
        <begin position="200"/>
        <end position="299"/>
    </location>
</feature>
<comment type="similarity">
    <text evidence="2 7">Belongs to the phosphohexose mutase family.</text>
</comment>
<feature type="domain" description="Alpha-D-phosphohexomutase alpha/beta/alpha" evidence="8">
    <location>
        <begin position="21"/>
        <end position="160"/>
    </location>
</feature>
<proteinExistence type="inferred from homology"/>
<dbReference type="STRING" id="1149755.A0A2J6R0F3"/>
<organism evidence="11 12">
    <name type="scientific">Hyaloscypha variabilis (strain UAMH 11265 / GT02V1 / F)</name>
    <name type="common">Meliniomyces variabilis</name>
    <dbReference type="NCBI Taxonomy" id="1149755"/>
    <lineage>
        <taxon>Eukaryota</taxon>
        <taxon>Fungi</taxon>
        <taxon>Dikarya</taxon>
        <taxon>Ascomycota</taxon>
        <taxon>Pezizomycotina</taxon>
        <taxon>Leotiomycetes</taxon>
        <taxon>Helotiales</taxon>
        <taxon>Hyaloscyphaceae</taxon>
        <taxon>Hyaloscypha</taxon>
        <taxon>Hyaloscypha variabilis</taxon>
    </lineage>
</organism>
<keyword evidence="6" id="KW-0413">Isomerase</keyword>
<keyword evidence="4 7" id="KW-0479">Metal-binding</keyword>
<keyword evidence="5 7" id="KW-0460">Magnesium</keyword>
<evidence type="ECO:0000259" key="9">
    <source>
        <dbReference type="Pfam" id="PF02879"/>
    </source>
</evidence>
<dbReference type="SUPFAM" id="SSF55957">
    <property type="entry name" value="Phosphoglucomutase, C-terminal domain"/>
    <property type="match status" value="1"/>
</dbReference>
<accession>A0A2J6R0F3</accession>
<dbReference type="Proteomes" id="UP000235786">
    <property type="component" value="Unassembled WGS sequence"/>
</dbReference>
<evidence type="ECO:0000259" key="8">
    <source>
        <dbReference type="Pfam" id="PF02878"/>
    </source>
</evidence>
<dbReference type="Pfam" id="PF02878">
    <property type="entry name" value="PGM_PMM_I"/>
    <property type="match status" value="1"/>
</dbReference>
<dbReference type="PANTHER" id="PTHR42946">
    <property type="entry name" value="PHOSPHOHEXOSE MUTASE"/>
    <property type="match status" value="1"/>
</dbReference>
<gene>
    <name evidence="11" type="ORF">L207DRAFT_518884</name>
</gene>
<evidence type="ECO:0000256" key="3">
    <source>
        <dbReference type="ARBA" id="ARBA00022553"/>
    </source>
</evidence>
<evidence type="ECO:0000313" key="12">
    <source>
        <dbReference type="Proteomes" id="UP000235786"/>
    </source>
</evidence>
<evidence type="ECO:0000256" key="6">
    <source>
        <dbReference type="ARBA" id="ARBA00023235"/>
    </source>
</evidence>
<dbReference type="InterPro" id="IPR050060">
    <property type="entry name" value="Phosphoglucosamine_mutase"/>
</dbReference>
<reference evidence="11 12" key="1">
    <citation type="submission" date="2016-04" db="EMBL/GenBank/DDBJ databases">
        <title>A degradative enzymes factory behind the ericoid mycorrhizal symbiosis.</title>
        <authorList>
            <consortium name="DOE Joint Genome Institute"/>
            <person name="Martino E."/>
            <person name="Morin E."/>
            <person name="Grelet G."/>
            <person name="Kuo A."/>
            <person name="Kohler A."/>
            <person name="Daghino S."/>
            <person name="Barry K."/>
            <person name="Choi C."/>
            <person name="Cichocki N."/>
            <person name="Clum A."/>
            <person name="Copeland A."/>
            <person name="Hainaut M."/>
            <person name="Haridas S."/>
            <person name="Labutti K."/>
            <person name="Lindquist E."/>
            <person name="Lipzen A."/>
            <person name="Khouja H.-R."/>
            <person name="Murat C."/>
            <person name="Ohm R."/>
            <person name="Olson A."/>
            <person name="Spatafora J."/>
            <person name="Veneault-Fourrey C."/>
            <person name="Henrissat B."/>
            <person name="Grigoriev I."/>
            <person name="Martin F."/>
            <person name="Perotto S."/>
        </authorList>
    </citation>
    <scope>NUCLEOTIDE SEQUENCE [LARGE SCALE GENOMIC DNA]</scope>
    <source>
        <strain evidence="11 12">F</strain>
    </source>
</reference>
<dbReference type="InterPro" id="IPR016066">
    <property type="entry name" value="A-D-PHexomutase_CS"/>
</dbReference>
<dbReference type="PROSITE" id="PS00710">
    <property type="entry name" value="PGM_PMM"/>
    <property type="match status" value="1"/>
</dbReference>
<evidence type="ECO:0000256" key="4">
    <source>
        <dbReference type="ARBA" id="ARBA00022723"/>
    </source>
</evidence>
<dbReference type="Pfam" id="PF02879">
    <property type="entry name" value="PGM_PMM_II"/>
    <property type="match status" value="1"/>
</dbReference>
<evidence type="ECO:0000256" key="5">
    <source>
        <dbReference type="ARBA" id="ARBA00022842"/>
    </source>
</evidence>
<dbReference type="InterPro" id="IPR005845">
    <property type="entry name" value="A-D-PHexomutase_a/b/a-II"/>
</dbReference>
<dbReference type="GO" id="GO:0004615">
    <property type="term" value="F:phosphomannomutase activity"/>
    <property type="evidence" value="ECO:0007669"/>
    <property type="project" value="TreeGrafter"/>
</dbReference>
<evidence type="ECO:0000256" key="7">
    <source>
        <dbReference type="RuleBase" id="RU004326"/>
    </source>
</evidence>
<dbReference type="GO" id="GO:0005975">
    <property type="term" value="P:carbohydrate metabolic process"/>
    <property type="evidence" value="ECO:0007669"/>
    <property type="project" value="InterPro"/>
</dbReference>
<name>A0A2J6R0F3_HYAVF</name>
<dbReference type="InterPro" id="IPR005846">
    <property type="entry name" value="A-D-PHexomutase_a/b/a-III"/>
</dbReference>
<dbReference type="InterPro" id="IPR036900">
    <property type="entry name" value="A-D-PHexomutase_C_sf"/>
</dbReference>
<keyword evidence="3" id="KW-0597">Phosphoprotein</keyword>
<evidence type="ECO:0000256" key="1">
    <source>
        <dbReference type="ARBA" id="ARBA00001946"/>
    </source>
</evidence>
<dbReference type="OrthoDB" id="1743979at2759"/>
<dbReference type="Gene3D" id="3.30.310.50">
    <property type="entry name" value="Alpha-D-phosphohexomutase, C-terminal domain"/>
    <property type="match status" value="1"/>
</dbReference>
<evidence type="ECO:0000259" key="10">
    <source>
        <dbReference type="Pfam" id="PF02880"/>
    </source>
</evidence>
<evidence type="ECO:0000256" key="2">
    <source>
        <dbReference type="ARBA" id="ARBA00010231"/>
    </source>
</evidence>
<dbReference type="PANTHER" id="PTHR42946:SF1">
    <property type="entry name" value="PHOSPHOGLUCOMUTASE (ALPHA-D-GLUCOSE-1,6-BISPHOSPHATE-DEPENDENT)"/>
    <property type="match status" value="1"/>
</dbReference>
<protein>
    <submittedName>
        <fullName evidence="11">Phosphoglucomutase, first 3 domain-containing protein</fullName>
    </submittedName>
</protein>
<dbReference type="InterPro" id="IPR016055">
    <property type="entry name" value="A-D-PHexomutase_a/b/a-I/II/III"/>
</dbReference>
<keyword evidence="12" id="KW-1185">Reference proteome</keyword>
<dbReference type="InterPro" id="IPR005844">
    <property type="entry name" value="A-D-PHexomutase_a/b/a-I"/>
</dbReference>
<dbReference type="SUPFAM" id="SSF53738">
    <property type="entry name" value="Phosphoglucomutase, first 3 domains"/>
    <property type="match status" value="2"/>
</dbReference>
<feature type="domain" description="Alpha-D-phosphohexomutase alpha/beta/alpha" evidence="10">
    <location>
        <begin position="307"/>
        <end position="427"/>
    </location>
</feature>
<dbReference type="Pfam" id="PF02880">
    <property type="entry name" value="PGM_PMM_III"/>
    <property type="match status" value="1"/>
</dbReference>
<dbReference type="Gene3D" id="3.40.120.10">
    <property type="entry name" value="Alpha-D-Glucose-1,6-Bisphosphate, subunit A, domain 3"/>
    <property type="match status" value="3"/>
</dbReference>
<sequence>MSLSTNDPLRSHLAYEPQPLKFGTSGRRGEVVHLTQLEIYTNVVAEINYLQSLPQSEGGIQAGDDFYYAYDLRPSSTEYVENGRGALCQAVQQALKNTGMRPINLGAIPTPALTYWALKHGKGSIMVTGSHIPFDRNGYKLNTSIGELMKKDEEPINNNVAVTREELLSQPYTESLFDSQGVFRSAQSTLLPVTTEGRVAYIQRYLDFFKGETLQGMKLLAYQHSAVGRDLLVEIFEAFGAKVTAAGRSDTFVPIDTEAIDQAQLDTLENLQSQTGQKYDAVISTDGDSDRPLILAPEGDKLRFFSGDLLGMIVAEFLDIDAAVVPISTNDAIDRGSLASITEPKTKIGSPYVIAGMLRAICKGRSRVCGWEANGGFLTGCDIKRNGNVLTALPTRDAFLPLLCALFAAYKRKITLPELFDSLPQRYSRAAVLRNFPRVTSMKIMARFSPSEAIMQNVCYHPDHIIVKDADQAVLELEEPHAQRLGQIRKELQNIFSAEFDFAPITQILYTDGIRIVFSNGDVAHFRASGNADELRIYSVADTQERADSIASQGVAEPNGFLRRLESMV</sequence>
<dbReference type="EMBL" id="KZ613960">
    <property type="protein sequence ID" value="PMD31995.1"/>
    <property type="molecule type" value="Genomic_DNA"/>
</dbReference>
<comment type="cofactor">
    <cofactor evidence="1">
        <name>Mg(2+)</name>
        <dbReference type="ChEBI" id="CHEBI:18420"/>
    </cofactor>
</comment>